<dbReference type="InterPro" id="IPR005119">
    <property type="entry name" value="LysR_subst-bd"/>
</dbReference>
<keyword evidence="3 6" id="KW-0238">DNA-binding</keyword>
<evidence type="ECO:0000313" key="7">
    <source>
        <dbReference type="Proteomes" id="UP000183018"/>
    </source>
</evidence>
<dbReference type="PROSITE" id="PS50931">
    <property type="entry name" value="HTH_LYSR"/>
    <property type="match status" value="1"/>
</dbReference>
<keyword evidence="7" id="KW-1185">Reference proteome</keyword>
<dbReference type="Proteomes" id="UP000183018">
    <property type="component" value="Unassembled WGS sequence"/>
</dbReference>
<reference evidence="7" key="1">
    <citation type="submission" date="2016-10" db="EMBL/GenBank/DDBJ databases">
        <authorList>
            <person name="Varghese N."/>
            <person name="Submissions S."/>
        </authorList>
    </citation>
    <scope>NUCLEOTIDE SEQUENCE [LARGE SCALE GENOMIC DNA]</scope>
    <source>
        <strain evidence="7">LMG 22563</strain>
    </source>
</reference>
<dbReference type="FunFam" id="1.10.10.10:FF:000001">
    <property type="entry name" value="LysR family transcriptional regulator"/>
    <property type="match status" value="1"/>
</dbReference>
<gene>
    <name evidence="6" type="ORF">SAMN05216602_3638</name>
</gene>
<evidence type="ECO:0000259" key="5">
    <source>
        <dbReference type="PROSITE" id="PS50931"/>
    </source>
</evidence>
<dbReference type="Gene3D" id="1.10.10.10">
    <property type="entry name" value="Winged helix-like DNA-binding domain superfamily/Winged helix DNA-binding domain"/>
    <property type="match status" value="1"/>
</dbReference>
<keyword evidence="4" id="KW-0804">Transcription</keyword>
<evidence type="ECO:0000256" key="4">
    <source>
        <dbReference type="ARBA" id="ARBA00023163"/>
    </source>
</evidence>
<dbReference type="SUPFAM" id="SSF46785">
    <property type="entry name" value="Winged helix' DNA-binding domain"/>
    <property type="match status" value="1"/>
</dbReference>
<dbReference type="InterPro" id="IPR058163">
    <property type="entry name" value="LysR-type_TF_proteobact-type"/>
</dbReference>
<protein>
    <submittedName>
        <fullName evidence="6">DNA-binding transcriptional regulator, LysR family</fullName>
    </submittedName>
</protein>
<dbReference type="STRING" id="289370.SAMN05216602_3638"/>
<dbReference type="RefSeq" id="WP_244157214.1">
    <property type="nucleotide sequence ID" value="NZ_FORC01000004.1"/>
</dbReference>
<organism evidence="6 7">
    <name type="scientific">Phytopseudomonas argentinensis</name>
    <dbReference type="NCBI Taxonomy" id="289370"/>
    <lineage>
        <taxon>Bacteria</taxon>
        <taxon>Pseudomonadati</taxon>
        <taxon>Pseudomonadota</taxon>
        <taxon>Gammaproteobacteria</taxon>
        <taxon>Pseudomonadales</taxon>
        <taxon>Pseudomonadaceae</taxon>
        <taxon>Phytopseudomonas</taxon>
    </lineage>
</organism>
<evidence type="ECO:0000313" key="6">
    <source>
        <dbReference type="EMBL" id="SFJ04796.1"/>
    </source>
</evidence>
<dbReference type="Pfam" id="PF00126">
    <property type="entry name" value="HTH_1"/>
    <property type="match status" value="1"/>
</dbReference>
<evidence type="ECO:0000256" key="1">
    <source>
        <dbReference type="ARBA" id="ARBA00009437"/>
    </source>
</evidence>
<name>A0A1I3N7E5_9GAMM</name>
<comment type="similarity">
    <text evidence="1">Belongs to the LysR transcriptional regulatory family.</text>
</comment>
<keyword evidence="2" id="KW-0805">Transcription regulation</keyword>
<evidence type="ECO:0000256" key="2">
    <source>
        <dbReference type="ARBA" id="ARBA00023015"/>
    </source>
</evidence>
<proteinExistence type="inferred from homology"/>
<feature type="domain" description="HTH lysR-type" evidence="5">
    <location>
        <begin position="25"/>
        <end position="81"/>
    </location>
</feature>
<dbReference type="Pfam" id="PF03466">
    <property type="entry name" value="LysR_substrate"/>
    <property type="match status" value="1"/>
</dbReference>
<evidence type="ECO:0000256" key="3">
    <source>
        <dbReference type="ARBA" id="ARBA00023125"/>
    </source>
</evidence>
<dbReference type="AlphaFoldDB" id="A0A1I3N7E5"/>
<dbReference type="PANTHER" id="PTHR30537:SF5">
    <property type="entry name" value="HTH-TYPE TRANSCRIPTIONAL ACTIVATOR TTDR-RELATED"/>
    <property type="match status" value="1"/>
</dbReference>
<dbReference type="PANTHER" id="PTHR30537">
    <property type="entry name" value="HTH-TYPE TRANSCRIPTIONAL REGULATOR"/>
    <property type="match status" value="1"/>
</dbReference>
<dbReference type="InterPro" id="IPR036390">
    <property type="entry name" value="WH_DNA-bd_sf"/>
</dbReference>
<dbReference type="SUPFAM" id="SSF53850">
    <property type="entry name" value="Periplasmic binding protein-like II"/>
    <property type="match status" value="1"/>
</dbReference>
<dbReference type="Gene3D" id="3.40.190.290">
    <property type="match status" value="1"/>
</dbReference>
<dbReference type="InterPro" id="IPR000847">
    <property type="entry name" value="LysR_HTH_N"/>
</dbReference>
<dbReference type="EMBL" id="FORC01000004">
    <property type="protein sequence ID" value="SFJ04796.1"/>
    <property type="molecule type" value="Genomic_DNA"/>
</dbReference>
<dbReference type="GO" id="GO:0003700">
    <property type="term" value="F:DNA-binding transcription factor activity"/>
    <property type="evidence" value="ECO:0007669"/>
    <property type="project" value="InterPro"/>
</dbReference>
<sequence length="331" mass="35546">MMPRPTYDHSSSRKPAPTSSLLAANLADLYWLVHVVQAGSFSAAAQRTGMAKSNLSRRIIQLEKRMEVQLLIRKPGALHLTPTGSRIYQHALEMLHAAEAVEDIAKQATGVPRGPLHLSAPGILSPWLYGCLRTFTEAYPDVALRITEADHLTDLASNHLDASLSFCDVPGDSNDVVSRPLAALETAIVGTAQLVERLGNPLRLSEVASHKLLVPISPARKGHRVSLAGERSPERAALYASSYQAALNGARAGLGLALVPVHGCIGDLQTGKLRCACPAERPVSVKLYALMNPHRSITPAARALVSHLRHSLVDETIEGISALDDDIATYQ</sequence>
<dbReference type="InterPro" id="IPR036388">
    <property type="entry name" value="WH-like_DNA-bd_sf"/>
</dbReference>
<dbReference type="GO" id="GO:0003677">
    <property type="term" value="F:DNA binding"/>
    <property type="evidence" value="ECO:0007669"/>
    <property type="project" value="UniProtKB-KW"/>
</dbReference>
<accession>A0A1I3N7E5</accession>